<comment type="caution">
    <text evidence="1">The sequence shown here is derived from an EMBL/GenBank/DDBJ whole genome shotgun (WGS) entry which is preliminary data.</text>
</comment>
<name>A0A0B8PAJ0_9VIBR</name>
<accession>A0A0B8PAJ0</accession>
<reference evidence="1 2" key="1">
    <citation type="submission" date="2015-01" db="EMBL/GenBank/DDBJ databases">
        <title>Vibrio sp. C5 JCM 19232 whole genome shotgun sequence.</title>
        <authorList>
            <person name="Sawabe T."/>
            <person name="Meirelles P."/>
            <person name="Feng G."/>
            <person name="Sayaka M."/>
            <person name="Hattori M."/>
            <person name="Ohkuma M."/>
        </authorList>
    </citation>
    <scope>NUCLEOTIDE SEQUENCE [LARGE SCALE GENOMIC DNA]</scope>
    <source>
        <strain evidence="1 2">JCM19232</strain>
    </source>
</reference>
<gene>
    <name evidence="1" type="ORF">JCM19232_5908</name>
</gene>
<dbReference type="EMBL" id="BBSA01000003">
    <property type="protein sequence ID" value="GAM61607.1"/>
    <property type="molecule type" value="Genomic_DNA"/>
</dbReference>
<reference evidence="1 2" key="2">
    <citation type="submission" date="2015-01" db="EMBL/GenBank/DDBJ databases">
        <authorList>
            <consortium name="NBRP consortium"/>
            <person name="Sawabe T."/>
            <person name="Meirelles P."/>
            <person name="Feng G."/>
            <person name="Sayaka M."/>
            <person name="Hattori M."/>
            <person name="Ohkuma M."/>
        </authorList>
    </citation>
    <scope>NUCLEOTIDE SEQUENCE [LARGE SCALE GENOMIC DNA]</scope>
    <source>
        <strain evidence="1 2">JCM19232</strain>
    </source>
</reference>
<evidence type="ECO:0000313" key="1">
    <source>
        <dbReference type="EMBL" id="GAM61607.1"/>
    </source>
</evidence>
<protein>
    <submittedName>
        <fullName evidence="1">Uncharacterized protein</fullName>
    </submittedName>
</protein>
<proteinExistence type="predicted"/>
<sequence length="42" mass="4802">MVLDKALFLQEQGYQVELSQFCDKKITPRNILIQAALDETSC</sequence>
<dbReference type="Proteomes" id="UP000031670">
    <property type="component" value="Unassembled WGS sequence"/>
</dbReference>
<evidence type="ECO:0000313" key="2">
    <source>
        <dbReference type="Proteomes" id="UP000031670"/>
    </source>
</evidence>
<organism evidence="1 2">
    <name type="scientific">Vibrio ishigakensis</name>
    <dbReference type="NCBI Taxonomy" id="1481914"/>
    <lineage>
        <taxon>Bacteria</taxon>
        <taxon>Pseudomonadati</taxon>
        <taxon>Pseudomonadota</taxon>
        <taxon>Gammaproteobacteria</taxon>
        <taxon>Vibrionales</taxon>
        <taxon>Vibrionaceae</taxon>
        <taxon>Vibrio</taxon>
    </lineage>
</organism>
<dbReference type="AlphaFoldDB" id="A0A0B8PAJ0"/>